<dbReference type="OrthoDB" id="431929at2759"/>
<dbReference type="SUPFAM" id="SSF57667">
    <property type="entry name" value="beta-beta-alpha zinc fingers"/>
    <property type="match status" value="1"/>
</dbReference>
<name>A0A9Q0KXB5_9MAGN</name>
<dbReference type="PROSITE" id="PS01154">
    <property type="entry name" value="RNA_POL_L_13KD"/>
    <property type="match status" value="1"/>
</dbReference>
<dbReference type="Pfam" id="PF01428">
    <property type="entry name" value="zf-AN1"/>
    <property type="match status" value="1"/>
</dbReference>
<feature type="domain" description="C2H2-type" evidence="11">
    <location>
        <begin position="340"/>
        <end position="363"/>
    </location>
</feature>
<dbReference type="InterPro" id="IPR008193">
    <property type="entry name" value="RNA_pol_Rpb11_13-16kDa_CS"/>
</dbReference>
<evidence type="ECO:0000256" key="8">
    <source>
        <dbReference type="ARBA" id="ARBA00023163"/>
    </source>
</evidence>
<comment type="function">
    <text evidence="1">May be involved in environmental stress response.</text>
</comment>
<evidence type="ECO:0000313" key="13">
    <source>
        <dbReference type="EMBL" id="KAJ4977976.1"/>
    </source>
</evidence>
<organism evidence="13 14">
    <name type="scientific">Protea cynaroides</name>
    <dbReference type="NCBI Taxonomy" id="273540"/>
    <lineage>
        <taxon>Eukaryota</taxon>
        <taxon>Viridiplantae</taxon>
        <taxon>Streptophyta</taxon>
        <taxon>Embryophyta</taxon>
        <taxon>Tracheophyta</taxon>
        <taxon>Spermatophyta</taxon>
        <taxon>Magnoliopsida</taxon>
        <taxon>Proteales</taxon>
        <taxon>Proteaceae</taxon>
        <taxon>Protea</taxon>
    </lineage>
</organism>
<gene>
    <name evidence="13" type="ORF">NE237_008756</name>
</gene>
<dbReference type="Proteomes" id="UP001141806">
    <property type="component" value="Unassembled WGS sequence"/>
</dbReference>
<sequence>MQKVGMTRPSNPGTHDLHGSDAELAELYRLEKHERPRSIRAFRQKVSYERDTKIINAASFTIEREENTVGNILRMQLHRDPNVLFAGYKLPHPLQYKILVWVHTTSQLSPMQAYNQAMVVLQVHKTTQSSPMQVYNQAINDLDKELNHLMSVFEVFCLEHRSYFKHHCPKAKRQDVTVAICPLCSKGVHLIPDEDPNITWESHVNTECDPSDYERATKKKRCPVSGCRETLTFSNTIRCGGCTVDHCLKHRFGPDHKCPGPKKPDSGFPFIGLLKRSQSIPNNILSASSPKWATSFRNAASSVKASASAGMAKLSIGTSQALHMARDVQGQSSSGIGHVEECPQCQAKFTSVTSLIEHVERVHESGSYQVTIDVCPRCSKGFRDPVSLVEHVESEHGATSKA</sequence>
<dbReference type="PROSITE" id="PS00028">
    <property type="entry name" value="ZINC_FINGER_C2H2_1"/>
    <property type="match status" value="2"/>
</dbReference>
<dbReference type="HAMAP" id="MF_00261">
    <property type="entry name" value="RNApol_arch_Rpo11"/>
    <property type="match status" value="1"/>
</dbReference>
<dbReference type="Gene3D" id="3.30.160.60">
    <property type="entry name" value="Classic Zinc Finger"/>
    <property type="match status" value="1"/>
</dbReference>
<dbReference type="PROSITE" id="PS50157">
    <property type="entry name" value="ZINC_FINGER_C2H2_2"/>
    <property type="match status" value="1"/>
</dbReference>
<dbReference type="Gene3D" id="4.10.1110.10">
    <property type="entry name" value="AN1-like Zinc finger"/>
    <property type="match status" value="1"/>
</dbReference>
<dbReference type="GO" id="GO:0005665">
    <property type="term" value="C:RNA polymerase II, core complex"/>
    <property type="evidence" value="ECO:0007669"/>
    <property type="project" value="InterPro"/>
</dbReference>
<dbReference type="AlphaFoldDB" id="A0A9Q0KXB5"/>
<dbReference type="CDD" id="cd06926">
    <property type="entry name" value="RNAP_II_RPB11"/>
    <property type="match status" value="1"/>
</dbReference>
<keyword evidence="5" id="KW-0677">Repeat</keyword>
<dbReference type="InterPro" id="IPR022905">
    <property type="entry name" value="Rpo11-like"/>
</dbReference>
<dbReference type="PROSITE" id="PS51039">
    <property type="entry name" value="ZF_AN1"/>
    <property type="match status" value="1"/>
</dbReference>
<keyword evidence="3" id="KW-0240">DNA-directed RNA polymerase</keyword>
<dbReference type="GO" id="GO:0008270">
    <property type="term" value="F:zinc ion binding"/>
    <property type="evidence" value="ECO:0007669"/>
    <property type="project" value="UniProtKB-KW"/>
</dbReference>
<dbReference type="GO" id="GO:0003677">
    <property type="term" value="F:DNA binding"/>
    <property type="evidence" value="ECO:0007669"/>
    <property type="project" value="InterPro"/>
</dbReference>
<comment type="caution">
    <text evidence="13">The sequence shown here is derived from an EMBL/GenBank/DDBJ whole genome shotgun (WGS) entry which is preliminary data.</text>
</comment>
<dbReference type="InterPro" id="IPR000058">
    <property type="entry name" value="Znf_AN1"/>
</dbReference>
<dbReference type="InterPro" id="IPR036236">
    <property type="entry name" value="Znf_C2H2_sf"/>
</dbReference>
<dbReference type="PANTHER" id="PTHR14677">
    <property type="entry name" value="ARSENITE INDUCUBLE RNA ASSOCIATED PROTEIN AIP-1-RELATED"/>
    <property type="match status" value="1"/>
</dbReference>
<dbReference type="Pfam" id="PF13656">
    <property type="entry name" value="RNA_pol_L_2"/>
    <property type="match status" value="1"/>
</dbReference>
<dbReference type="SMART" id="SM00355">
    <property type="entry name" value="ZnF_C2H2"/>
    <property type="match status" value="2"/>
</dbReference>
<feature type="domain" description="AN1-type" evidence="12">
    <location>
        <begin position="216"/>
        <end position="266"/>
    </location>
</feature>
<dbReference type="SUPFAM" id="SSF118310">
    <property type="entry name" value="AN1-like Zinc finger"/>
    <property type="match status" value="1"/>
</dbReference>
<dbReference type="Gene3D" id="3.30.1360.10">
    <property type="entry name" value="RNA polymerase, RBP11-like subunit"/>
    <property type="match status" value="1"/>
</dbReference>
<keyword evidence="7" id="KW-0862">Zinc</keyword>
<evidence type="ECO:0000256" key="7">
    <source>
        <dbReference type="ARBA" id="ARBA00022833"/>
    </source>
</evidence>
<dbReference type="EMBL" id="JAMYWD010000002">
    <property type="protein sequence ID" value="KAJ4977976.1"/>
    <property type="molecule type" value="Genomic_DNA"/>
</dbReference>
<protein>
    <submittedName>
        <fullName evidence="13">Uncharacterized protein</fullName>
    </submittedName>
</protein>
<dbReference type="InterPro" id="IPR037685">
    <property type="entry name" value="RBP11"/>
</dbReference>
<evidence type="ECO:0000256" key="5">
    <source>
        <dbReference type="ARBA" id="ARBA00022737"/>
    </source>
</evidence>
<keyword evidence="4" id="KW-0479">Metal-binding</keyword>
<dbReference type="GO" id="GO:0003899">
    <property type="term" value="F:DNA-directed RNA polymerase activity"/>
    <property type="evidence" value="ECO:0007669"/>
    <property type="project" value="InterPro"/>
</dbReference>
<dbReference type="PANTHER" id="PTHR14677:SF27">
    <property type="entry name" value="ZINC FINGER AN1 AND C2H2 DOMAIN-CONTAINING STRESS-ASSOCIATED PROTEIN 11"/>
    <property type="match status" value="1"/>
</dbReference>
<dbReference type="InterPro" id="IPR057357">
    <property type="entry name" value="Znf-C2H2_ZFAND2A/B"/>
</dbReference>
<reference evidence="13" key="1">
    <citation type="journal article" date="2023" name="Plant J.">
        <title>The genome of the king protea, Protea cynaroides.</title>
        <authorList>
            <person name="Chang J."/>
            <person name="Duong T.A."/>
            <person name="Schoeman C."/>
            <person name="Ma X."/>
            <person name="Roodt D."/>
            <person name="Barker N."/>
            <person name="Li Z."/>
            <person name="Van de Peer Y."/>
            <person name="Mizrachi E."/>
        </authorList>
    </citation>
    <scope>NUCLEOTIDE SEQUENCE</scope>
    <source>
        <tissue evidence="13">Young leaves</tissue>
    </source>
</reference>
<keyword evidence="8" id="KW-0804">Transcription</keyword>
<evidence type="ECO:0000259" key="12">
    <source>
        <dbReference type="PROSITE" id="PS51039"/>
    </source>
</evidence>
<evidence type="ECO:0000259" key="11">
    <source>
        <dbReference type="PROSITE" id="PS50157"/>
    </source>
</evidence>
<dbReference type="InterPro" id="IPR013087">
    <property type="entry name" value="Znf_C2H2_type"/>
</dbReference>
<dbReference type="InterPro" id="IPR035896">
    <property type="entry name" value="AN1-like_Znf"/>
</dbReference>
<keyword evidence="14" id="KW-1185">Reference proteome</keyword>
<dbReference type="GO" id="GO:0046983">
    <property type="term" value="F:protein dimerization activity"/>
    <property type="evidence" value="ECO:0007669"/>
    <property type="project" value="InterPro"/>
</dbReference>
<dbReference type="Pfam" id="PF25403">
    <property type="entry name" value="zf-C2H2_ZFAND2"/>
    <property type="match status" value="1"/>
</dbReference>
<dbReference type="InterPro" id="IPR036603">
    <property type="entry name" value="RBP11-like"/>
</dbReference>
<comment type="subcellular location">
    <subcellularLocation>
        <location evidence="2">Nucleus</location>
    </subcellularLocation>
</comment>
<evidence type="ECO:0000256" key="6">
    <source>
        <dbReference type="ARBA" id="ARBA00022771"/>
    </source>
</evidence>
<keyword evidence="6 10" id="KW-0863">Zinc-finger</keyword>
<evidence type="ECO:0000256" key="2">
    <source>
        <dbReference type="ARBA" id="ARBA00004123"/>
    </source>
</evidence>
<evidence type="ECO:0000256" key="1">
    <source>
        <dbReference type="ARBA" id="ARBA00003732"/>
    </source>
</evidence>
<evidence type="ECO:0000256" key="10">
    <source>
        <dbReference type="PROSITE-ProRule" id="PRU00042"/>
    </source>
</evidence>
<evidence type="ECO:0000313" key="14">
    <source>
        <dbReference type="Proteomes" id="UP001141806"/>
    </source>
</evidence>
<evidence type="ECO:0000256" key="9">
    <source>
        <dbReference type="ARBA" id="ARBA00023242"/>
    </source>
</evidence>
<keyword evidence="9" id="KW-0539">Nucleus</keyword>
<evidence type="ECO:0000256" key="3">
    <source>
        <dbReference type="ARBA" id="ARBA00022478"/>
    </source>
</evidence>
<dbReference type="GO" id="GO:0005737">
    <property type="term" value="C:cytoplasm"/>
    <property type="evidence" value="ECO:0007669"/>
    <property type="project" value="TreeGrafter"/>
</dbReference>
<proteinExistence type="inferred from homology"/>
<dbReference type="InterPro" id="IPR009025">
    <property type="entry name" value="RBP11-like_dimer"/>
</dbReference>
<evidence type="ECO:0000256" key="4">
    <source>
        <dbReference type="ARBA" id="ARBA00022723"/>
    </source>
</evidence>
<dbReference type="GO" id="GO:0006366">
    <property type="term" value="P:transcription by RNA polymerase II"/>
    <property type="evidence" value="ECO:0007669"/>
    <property type="project" value="InterPro"/>
</dbReference>
<dbReference type="SUPFAM" id="SSF55257">
    <property type="entry name" value="RBP11-like subunits of RNA polymerase"/>
    <property type="match status" value="1"/>
</dbReference>
<accession>A0A9Q0KXB5</accession>